<reference evidence="2 3" key="1">
    <citation type="submission" date="2016-07" db="EMBL/GenBank/DDBJ databases">
        <title>Genome analysis of Flavihumibacter stibioxidans YS-17.</title>
        <authorList>
            <person name="Shi K."/>
            <person name="Han Y."/>
            <person name="Wang G."/>
        </authorList>
    </citation>
    <scope>NUCLEOTIDE SEQUENCE [LARGE SCALE GENOMIC DNA]</scope>
    <source>
        <strain evidence="2 3">YS-17</strain>
    </source>
</reference>
<keyword evidence="1" id="KW-0812">Transmembrane</keyword>
<feature type="transmembrane region" description="Helical" evidence="1">
    <location>
        <begin position="77"/>
        <end position="98"/>
    </location>
</feature>
<dbReference type="EMBL" id="MBUA01000001">
    <property type="protein sequence ID" value="MBC6489595.1"/>
    <property type="molecule type" value="Genomic_DNA"/>
</dbReference>
<gene>
    <name evidence="2" type="ORF">BC349_01335</name>
</gene>
<accession>A0ABR7M4C4</accession>
<feature type="transmembrane region" description="Helical" evidence="1">
    <location>
        <begin position="36"/>
        <end position="57"/>
    </location>
</feature>
<keyword evidence="1" id="KW-1133">Transmembrane helix</keyword>
<protein>
    <recommendedName>
        <fullName evidence="4">DUF4281 domain-containing protein</fullName>
    </recommendedName>
</protein>
<dbReference type="Pfam" id="PF14108">
    <property type="entry name" value="ABA4-like"/>
    <property type="match status" value="1"/>
</dbReference>
<evidence type="ECO:0000313" key="3">
    <source>
        <dbReference type="Proteomes" id="UP000765802"/>
    </source>
</evidence>
<dbReference type="InterPro" id="IPR025461">
    <property type="entry name" value="ABA4-like"/>
</dbReference>
<feature type="transmembrane region" description="Helical" evidence="1">
    <location>
        <begin position="110"/>
        <end position="131"/>
    </location>
</feature>
<sequence length="144" mass="16581">MSPDTIFRLSSTLALIGWVLLLVFHKTTWIGKILTGTIITIFALLYTWLIASNLGTFQADSFNSLDNIASLFRSREALLAGWIHYLAFDLFTGIYMVTDARRHGIGLWPLLPCLFFTFMLGPFGLLLYLLLRWFQTRQYFTDTE</sequence>
<feature type="transmembrane region" description="Helical" evidence="1">
    <location>
        <begin position="6"/>
        <end position="24"/>
    </location>
</feature>
<dbReference type="RefSeq" id="WP_187254954.1">
    <property type="nucleotide sequence ID" value="NZ_JBHULF010000006.1"/>
</dbReference>
<dbReference type="Proteomes" id="UP000765802">
    <property type="component" value="Unassembled WGS sequence"/>
</dbReference>
<proteinExistence type="predicted"/>
<evidence type="ECO:0000256" key="1">
    <source>
        <dbReference type="SAM" id="Phobius"/>
    </source>
</evidence>
<comment type="caution">
    <text evidence="2">The sequence shown here is derived from an EMBL/GenBank/DDBJ whole genome shotgun (WGS) entry which is preliminary data.</text>
</comment>
<evidence type="ECO:0000313" key="2">
    <source>
        <dbReference type="EMBL" id="MBC6489595.1"/>
    </source>
</evidence>
<name>A0ABR7M4C4_9BACT</name>
<organism evidence="2 3">
    <name type="scientific">Flavihumibacter stibioxidans</name>
    <dbReference type="NCBI Taxonomy" id="1834163"/>
    <lineage>
        <taxon>Bacteria</taxon>
        <taxon>Pseudomonadati</taxon>
        <taxon>Bacteroidota</taxon>
        <taxon>Chitinophagia</taxon>
        <taxon>Chitinophagales</taxon>
        <taxon>Chitinophagaceae</taxon>
        <taxon>Flavihumibacter</taxon>
    </lineage>
</organism>
<keyword evidence="3" id="KW-1185">Reference proteome</keyword>
<evidence type="ECO:0008006" key="4">
    <source>
        <dbReference type="Google" id="ProtNLM"/>
    </source>
</evidence>
<keyword evidence="1" id="KW-0472">Membrane</keyword>